<dbReference type="AlphaFoldDB" id="A0A0T9QRF6"/>
<keyword evidence="1" id="KW-0472">Membrane</keyword>
<proteinExistence type="predicted"/>
<name>A0A0T9QRF6_9GAMM</name>
<gene>
    <name evidence="2" type="ORF">ERS008472_03622</name>
</gene>
<evidence type="ECO:0000256" key="1">
    <source>
        <dbReference type="SAM" id="Phobius"/>
    </source>
</evidence>
<protein>
    <submittedName>
        <fullName evidence="2">Type IV pilus biogenesis protein PilO</fullName>
    </submittedName>
</protein>
<keyword evidence="1" id="KW-0812">Transmembrane</keyword>
<reference evidence="3" key="1">
    <citation type="submission" date="2015-03" db="EMBL/GenBank/DDBJ databases">
        <authorList>
            <consortium name="Pathogen Informatics"/>
            <person name="Murphy D."/>
        </authorList>
    </citation>
    <scope>NUCLEOTIDE SEQUENCE [LARGE SCALE GENOMIC DNA]</scope>
    <source>
        <strain evidence="3">IP6945</strain>
    </source>
</reference>
<evidence type="ECO:0000313" key="3">
    <source>
        <dbReference type="Proteomes" id="UP000041882"/>
    </source>
</evidence>
<keyword evidence="3" id="KW-1185">Reference proteome</keyword>
<accession>A0A0T9QRF6</accession>
<dbReference type="Proteomes" id="UP000041882">
    <property type="component" value="Unassembled WGS sequence"/>
</dbReference>
<organism evidence="2 3">
    <name type="scientific">Yersinia thracica</name>
    <dbReference type="NCBI Taxonomy" id="2890319"/>
    <lineage>
        <taxon>Bacteria</taxon>
        <taxon>Pseudomonadati</taxon>
        <taxon>Pseudomonadota</taxon>
        <taxon>Gammaproteobacteria</taxon>
        <taxon>Enterobacterales</taxon>
        <taxon>Yersiniaceae</taxon>
        <taxon>Yersinia</taxon>
    </lineage>
</organism>
<feature type="transmembrane region" description="Helical" evidence="1">
    <location>
        <begin position="21"/>
        <end position="45"/>
    </location>
</feature>
<sequence>MMNSMMNKQLQRWMDRPGWQLCLYQWGILVLVGASVYGMVLRPLWQQQWLAAQKIIQCQQQVDRQKSALVQLPSLISLEQQIAVLSAVEAPWQQSKASIGHLVGQWIVPFGGQVISWQRQSEQPVEPGADSSEQQQWHATLRVNFYGLLHLLRQLAATSSPVQVEIMGITREKHALTVKLNLKESFTGGESE</sequence>
<evidence type="ECO:0000313" key="2">
    <source>
        <dbReference type="EMBL" id="CNI24369.1"/>
    </source>
</evidence>
<dbReference type="EMBL" id="CQAW01000022">
    <property type="protein sequence ID" value="CNI24369.1"/>
    <property type="molecule type" value="Genomic_DNA"/>
</dbReference>
<keyword evidence="1" id="KW-1133">Transmembrane helix</keyword>